<reference evidence="1" key="1">
    <citation type="journal article" date="2014" name="Front. Microbiol.">
        <title>High frequency of phylogenetically diverse reductive dehalogenase-homologous genes in deep subseafloor sedimentary metagenomes.</title>
        <authorList>
            <person name="Kawai M."/>
            <person name="Futagami T."/>
            <person name="Toyoda A."/>
            <person name="Takaki Y."/>
            <person name="Nishi S."/>
            <person name="Hori S."/>
            <person name="Arai W."/>
            <person name="Tsubouchi T."/>
            <person name="Morono Y."/>
            <person name="Uchiyama I."/>
            <person name="Ito T."/>
            <person name="Fujiyama A."/>
            <person name="Inagaki F."/>
            <person name="Takami H."/>
        </authorList>
    </citation>
    <scope>NUCLEOTIDE SEQUENCE</scope>
    <source>
        <strain evidence="1">Expedition CK06-06</strain>
    </source>
</reference>
<name>X1CR17_9ZZZZ</name>
<evidence type="ECO:0000313" key="1">
    <source>
        <dbReference type="EMBL" id="GAG86711.1"/>
    </source>
</evidence>
<sequence>MENEPKTTNSDIDDNEWYVRLKRTTEIAAKRGAKNNYCVATTDLGGILDILVSFLGPQEIIIQMRRNPDLIDTCRAIIMEKYLRVYDELQNIINKYVEGCDSWLNLWCPKRYYTMQSDFCVMLNHKYFERFVLPDLKEQAEHMDYSFYHLDGPEQIKFLDEILKVVDGIQWVPGSKPGMPQDGADEWIPLYKKIQKAGKNIHMTILDCPVVPKVYKQLDPKGLFVYTVFFTKGLAECYLPKFMGGDGGELVNKISDWANTNNIERITRARVKEYTTKNNIQISKFLESQIVGDLKNKGDSFSYIRGFEN</sequence>
<organism evidence="1">
    <name type="scientific">marine sediment metagenome</name>
    <dbReference type="NCBI Taxonomy" id="412755"/>
    <lineage>
        <taxon>unclassified sequences</taxon>
        <taxon>metagenomes</taxon>
        <taxon>ecological metagenomes</taxon>
    </lineage>
</organism>
<protein>
    <recommendedName>
        <fullName evidence="2">Uroporphyrinogen decarboxylase (URO-D) domain-containing protein</fullName>
    </recommendedName>
</protein>
<accession>X1CR17</accession>
<proteinExistence type="predicted"/>
<dbReference type="Gene3D" id="3.20.20.210">
    <property type="match status" value="1"/>
</dbReference>
<dbReference type="AlphaFoldDB" id="X1CR17"/>
<gene>
    <name evidence="1" type="ORF">S01H4_22340</name>
</gene>
<evidence type="ECO:0008006" key="2">
    <source>
        <dbReference type="Google" id="ProtNLM"/>
    </source>
</evidence>
<dbReference type="InterPro" id="IPR038071">
    <property type="entry name" value="UROD/MetE-like_sf"/>
</dbReference>
<comment type="caution">
    <text evidence="1">The sequence shown here is derived from an EMBL/GenBank/DDBJ whole genome shotgun (WGS) entry which is preliminary data.</text>
</comment>
<dbReference type="EMBL" id="BART01010225">
    <property type="protein sequence ID" value="GAG86711.1"/>
    <property type="molecule type" value="Genomic_DNA"/>
</dbReference>